<evidence type="ECO:0000313" key="1">
    <source>
        <dbReference type="EMBL" id="UUY03587.1"/>
    </source>
</evidence>
<protein>
    <submittedName>
        <fullName evidence="1">Type II toxin-antitoxin system VapB family antitoxin</fullName>
    </submittedName>
</protein>
<reference evidence="2" key="1">
    <citation type="submission" date="2021-11" db="EMBL/GenBank/DDBJ databases">
        <title>Cultivation dependent microbiological survey of springs from the worlds oldest radium mine currently devoted to the extraction of radon-saturated water.</title>
        <authorList>
            <person name="Kapinusova G."/>
            <person name="Smrhova T."/>
            <person name="Strejcek M."/>
            <person name="Suman J."/>
            <person name="Jani K."/>
            <person name="Pajer P."/>
            <person name="Uhlik O."/>
        </authorList>
    </citation>
    <scope>NUCLEOTIDE SEQUENCE [LARGE SCALE GENOMIC DNA]</scope>
    <source>
        <strain evidence="2">J379</strain>
    </source>
</reference>
<dbReference type="InterPro" id="IPR019239">
    <property type="entry name" value="VapB_antitoxin"/>
</dbReference>
<proteinExistence type="predicted"/>
<dbReference type="Proteomes" id="UP001058860">
    <property type="component" value="Chromosome"/>
</dbReference>
<organism evidence="1 2">
    <name type="scientific">Svornostia abyssi</name>
    <dbReference type="NCBI Taxonomy" id="2898438"/>
    <lineage>
        <taxon>Bacteria</taxon>
        <taxon>Bacillati</taxon>
        <taxon>Actinomycetota</taxon>
        <taxon>Thermoleophilia</taxon>
        <taxon>Solirubrobacterales</taxon>
        <taxon>Baekduiaceae</taxon>
        <taxon>Svornostia</taxon>
    </lineage>
</organism>
<dbReference type="EMBL" id="CP088295">
    <property type="protein sequence ID" value="UUY03587.1"/>
    <property type="molecule type" value="Genomic_DNA"/>
</dbReference>
<accession>A0ABY5PG82</accession>
<gene>
    <name evidence="1" type="ORF">LRS13_23440</name>
</gene>
<evidence type="ECO:0000313" key="2">
    <source>
        <dbReference type="Proteomes" id="UP001058860"/>
    </source>
</evidence>
<dbReference type="Pfam" id="PF09957">
    <property type="entry name" value="VapB_antitoxin"/>
    <property type="match status" value="1"/>
</dbReference>
<keyword evidence="2" id="KW-1185">Reference proteome</keyword>
<dbReference type="RefSeq" id="WP_353864089.1">
    <property type="nucleotide sequence ID" value="NZ_CP088295.1"/>
</dbReference>
<name>A0ABY5PG82_9ACTN</name>
<sequence length="68" mass="7634">MRKTTLEIDDAVLEDAKRILGTHGIKDTVDAALRAVRVQEARRELTSQLRSLDGLDLADADVMRSAWR</sequence>